<dbReference type="OrthoDB" id="9788279at2"/>
<keyword evidence="4" id="KW-1015">Disulfide bond</keyword>
<comment type="similarity">
    <text evidence="2">Belongs to the thioredoxin family. DsbE subfamily.</text>
</comment>
<dbReference type="PANTHER" id="PTHR42852">
    <property type="entry name" value="THIOL:DISULFIDE INTERCHANGE PROTEIN DSBE"/>
    <property type="match status" value="1"/>
</dbReference>
<evidence type="ECO:0000256" key="6">
    <source>
        <dbReference type="SAM" id="Phobius"/>
    </source>
</evidence>
<organism evidence="8 9">
    <name type="scientific">Thiohalomonas denitrificans</name>
    <dbReference type="NCBI Taxonomy" id="415747"/>
    <lineage>
        <taxon>Bacteria</taxon>
        <taxon>Pseudomonadati</taxon>
        <taxon>Pseudomonadota</taxon>
        <taxon>Gammaproteobacteria</taxon>
        <taxon>Thiohalomonadales</taxon>
        <taxon>Thiohalomonadaceae</taxon>
        <taxon>Thiohalomonas</taxon>
    </lineage>
</organism>
<dbReference type="GO" id="GO:0017004">
    <property type="term" value="P:cytochrome complex assembly"/>
    <property type="evidence" value="ECO:0007669"/>
    <property type="project" value="UniProtKB-KW"/>
</dbReference>
<dbReference type="RefSeq" id="WP_092994969.1">
    <property type="nucleotide sequence ID" value="NZ_FMWD01000004.1"/>
</dbReference>
<dbReference type="Proteomes" id="UP000199648">
    <property type="component" value="Unassembled WGS sequence"/>
</dbReference>
<keyword evidence="5" id="KW-0676">Redox-active center</keyword>
<evidence type="ECO:0000313" key="9">
    <source>
        <dbReference type="Proteomes" id="UP000199648"/>
    </source>
</evidence>
<dbReference type="PROSITE" id="PS51352">
    <property type="entry name" value="THIOREDOXIN_2"/>
    <property type="match status" value="1"/>
</dbReference>
<evidence type="ECO:0000256" key="2">
    <source>
        <dbReference type="ARBA" id="ARBA00007758"/>
    </source>
</evidence>
<evidence type="ECO:0000259" key="7">
    <source>
        <dbReference type="PROSITE" id="PS51352"/>
    </source>
</evidence>
<comment type="subcellular location">
    <subcellularLocation>
        <location evidence="1">Cell inner membrane</location>
        <topology evidence="1">Single-pass membrane protein</topology>
        <orientation evidence="1">Periplasmic side</orientation>
    </subcellularLocation>
</comment>
<dbReference type="InterPro" id="IPR013740">
    <property type="entry name" value="Redoxin"/>
</dbReference>
<keyword evidence="6" id="KW-0812">Transmembrane</keyword>
<dbReference type="InterPro" id="IPR013766">
    <property type="entry name" value="Thioredoxin_domain"/>
</dbReference>
<keyword evidence="9" id="KW-1185">Reference proteome</keyword>
<gene>
    <name evidence="8" type="ORF">SAMN03097708_01564</name>
</gene>
<name>A0A1G5Q8T4_9GAMM</name>
<dbReference type="Pfam" id="PF08534">
    <property type="entry name" value="Redoxin"/>
    <property type="match status" value="1"/>
</dbReference>
<accession>A0A1G5Q8T4</accession>
<protein>
    <submittedName>
        <fullName evidence="8">Cytochrome c biogenesis protein CcmG, thiol:disulfide interchange protein DsbE</fullName>
    </submittedName>
</protein>
<dbReference type="SUPFAM" id="SSF52833">
    <property type="entry name" value="Thioredoxin-like"/>
    <property type="match status" value="1"/>
</dbReference>
<dbReference type="InterPro" id="IPR036249">
    <property type="entry name" value="Thioredoxin-like_sf"/>
</dbReference>
<feature type="transmembrane region" description="Helical" evidence="6">
    <location>
        <begin position="6"/>
        <end position="24"/>
    </location>
</feature>
<sequence>MKTRFLVPLIIFGAMVGLFYFALVQIGQGDYNPRDIPSPLINQAAPEFDLPAVARDTSVSNAVFAQHPVSLFNVWASWCVACRQEHPFLMELSRRGEVPIYGLNYKDERADAIRWLKRHGDPYVASGFDLPGDVGIDWGVYGVPETFVVDSNGMVRYKHVGPLGPESWEKKMKPVIDRLKAESS</sequence>
<keyword evidence="6" id="KW-1133">Transmembrane helix</keyword>
<dbReference type="STRING" id="415747.SAMN03097708_01564"/>
<evidence type="ECO:0000256" key="4">
    <source>
        <dbReference type="ARBA" id="ARBA00023157"/>
    </source>
</evidence>
<keyword evidence="3" id="KW-0201">Cytochrome c-type biogenesis</keyword>
<dbReference type="Gene3D" id="3.40.30.10">
    <property type="entry name" value="Glutaredoxin"/>
    <property type="match status" value="1"/>
</dbReference>
<feature type="domain" description="Thioredoxin" evidence="7">
    <location>
        <begin position="39"/>
        <end position="177"/>
    </location>
</feature>
<dbReference type="GO" id="GO:0015036">
    <property type="term" value="F:disulfide oxidoreductase activity"/>
    <property type="evidence" value="ECO:0007669"/>
    <property type="project" value="InterPro"/>
</dbReference>
<keyword evidence="6" id="KW-0472">Membrane</keyword>
<evidence type="ECO:0000256" key="1">
    <source>
        <dbReference type="ARBA" id="ARBA00004383"/>
    </source>
</evidence>
<evidence type="ECO:0000256" key="3">
    <source>
        <dbReference type="ARBA" id="ARBA00022748"/>
    </source>
</evidence>
<dbReference type="PANTHER" id="PTHR42852:SF6">
    <property type="entry name" value="THIOL:DISULFIDE INTERCHANGE PROTEIN DSBE"/>
    <property type="match status" value="1"/>
</dbReference>
<dbReference type="InterPro" id="IPR004799">
    <property type="entry name" value="Periplasmic_diS_OxRdtase_DsbE"/>
</dbReference>
<dbReference type="EMBL" id="FMWD01000004">
    <property type="protein sequence ID" value="SCZ57976.1"/>
    <property type="molecule type" value="Genomic_DNA"/>
</dbReference>
<reference evidence="8 9" key="1">
    <citation type="submission" date="2016-10" db="EMBL/GenBank/DDBJ databases">
        <authorList>
            <person name="de Groot N.N."/>
        </authorList>
    </citation>
    <scope>NUCLEOTIDE SEQUENCE [LARGE SCALE GENOMIC DNA]</scope>
    <source>
        <strain evidence="8 9">HLD2</strain>
    </source>
</reference>
<evidence type="ECO:0000256" key="5">
    <source>
        <dbReference type="ARBA" id="ARBA00023284"/>
    </source>
</evidence>
<dbReference type="CDD" id="cd03010">
    <property type="entry name" value="TlpA_like_DsbE"/>
    <property type="match status" value="1"/>
</dbReference>
<dbReference type="InterPro" id="IPR050553">
    <property type="entry name" value="Thioredoxin_ResA/DsbE_sf"/>
</dbReference>
<dbReference type="NCBIfam" id="TIGR00385">
    <property type="entry name" value="dsbE"/>
    <property type="match status" value="1"/>
</dbReference>
<dbReference type="GO" id="GO:0030288">
    <property type="term" value="C:outer membrane-bounded periplasmic space"/>
    <property type="evidence" value="ECO:0007669"/>
    <property type="project" value="InterPro"/>
</dbReference>
<proteinExistence type="inferred from homology"/>
<dbReference type="GO" id="GO:0005886">
    <property type="term" value="C:plasma membrane"/>
    <property type="evidence" value="ECO:0007669"/>
    <property type="project" value="UniProtKB-SubCell"/>
</dbReference>
<evidence type="ECO:0000313" key="8">
    <source>
        <dbReference type="EMBL" id="SCZ57976.1"/>
    </source>
</evidence>
<dbReference type="AlphaFoldDB" id="A0A1G5Q8T4"/>